<name>A0A964T1U3_9HYPH</name>
<evidence type="ECO:0000313" key="9">
    <source>
        <dbReference type="EMBL" id="MYZ46901.1"/>
    </source>
</evidence>
<evidence type="ECO:0000256" key="6">
    <source>
        <dbReference type="ARBA" id="ARBA00023136"/>
    </source>
</evidence>
<comment type="caution">
    <text evidence="9">The sequence shown here is derived from an EMBL/GenBank/DDBJ whole genome shotgun (WGS) entry which is preliminary data.</text>
</comment>
<evidence type="ECO:0000256" key="1">
    <source>
        <dbReference type="ARBA" id="ARBA00004651"/>
    </source>
</evidence>
<comment type="caution">
    <text evidence="7">Lacks conserved residue(s) required for the propagation of feature annotation.</text>
</comment>
<proteinExistence type="inferred from homology"/>
<comment type="subunit">
    <text evidence="7">The complex comprises the extracytoplasmic solute receptor protein and the two transmembrane proteins.</text>
</comment>
<sequence length="164" mass="17673">MLTRIETITTFAASVLVLLLAFLTLGDVIGRNLLGSPLPGATELTELSLVGITFLLYPQLAYRQRHVVIDLFDNVTPPLMKRVQQFIAAALGAGTFAVLAWRLAVQGSRVASYGDVTPFLQLPLSPAYYFMAALSAVTAIAFLLTIFRVPGDDNHGAARHSGLE</sequence>
<keyword evidence="3" id="KW-1003">Cell membrane</keyword>
<accession>A0A964T1U3</accession>
<comment type="similarity">
    <text evidence="7">Belongs to the TRAP transporter small permease family.</text>
</comment>
<dbReference type="EMBL" id="SPKJ01000007">
    <property type="protein sequence ID" value="MYZ46901.1"/>
    <property type="molecule type" value="Genomic_DNA"/>
</dbReference>
<gene>
    <name evidence="9" type="ORF">E4O86_04145</name>
</gene>
<organism evidence="9 10">
    <name type="scientific">Propylenella binzhouense</name>
    <dbReference type="NCBI Taxonomy" id="2555902"/>
    <lineage>
        <taxon>Bacteria</taxon>
        <taxon>Pseudomonadati</taxon>
        <taxon>Pseudomonadota</taxon>
        <taxon>Alphaproteobacteria</taxon>
        <taxon>Hyphomicrobiales</taxon>
        <taxon>Propylenellaceae</taxon>
        <taxon>Propylenella</taxon>
    </lineage>
</organism>
<comment type="subcellular location">
    <subcellularLocation>
        <location evidence="7">Cell inner membrane</location>
        <topology evidence="7">Multi-pass membrane protein</topology>
    </subcellularLocation>
    <subcellularLocation>
        <location evidence="1">Cell membrane</location>
        <topology evidence="1">Multi-pass membrane protein</topology>
    </subcellularLocation>
</comment>
<keyword evidence="10" id="KW-1185">Reference proteome</keyword>
<keyword evidence="6 7" id="KW-0472">Membrane</keyword>
<evidence type="ECO:0000256" key="7">
    <source>
        <dbReference type="RuleBase" id="RU369079"/>
    </source>
</evidence>
<reference evidence="9" key="1">
    <citation type="submission" date="2019-03" db="EMBL/GenBank/DDBJ databases">
        <title>Afifella sp. nov., isolated from activated sludge.</title>
        <authorList>
            <person name="Li Q."/>
            <person name="Liu Y."/>
        </authorList>
    </citation>
    <scope>NUCLEOTIDE SEQUENCE</scope>
    <source>
        <strain evidence="9">L72</strain>
    </source>
</reference>
<evidence type="ECO:0000313" key="10">
    <source>
        <dbReference type="Proteomes" id="UP000773614"/>
    </source>
</evidence>
<protein>
    <recommendedName>
        <fullName evidence="7">TRAP transporter small permease protein</fullName>
    </recommendedName>
</protein>
<keyword evidence="7" id="KW-0997">Cell inner membrane</keyword>
<evidence type="ECO:0000256" key="4">
    <source>
        <dbReference type="ARBA" id="ARBA00022692"/>
    </source>
</evidence>
<dbReference type="OrthoDB" id="2877624at2"/>
<feature type="transmembrane region" description="Helical" evidence="7">
    <location>
        <begin position="86"/>
        <end position="104"/>
    </location>
</feature>
<dbReference type="GO" id="GO:0005886">
    <property type="term" value="C:plasma membrane"/>
    <property type="evidence" value="ECO:0007669"/>
    <property type="project" value="UniProtKB-SubCell"/>
</dbReference>
<evidence type="ECO:0000256" key="5">
    <source>
        <dbReference type="ARBA" id="ARBA00022989"/>
    </source>
</evidence>
<dbReference type="AlphaFoldDB" id="A0A964T1U3"/>
<dbReference type="InterPro" id="IPR055348">
    <property type="entry name" value="DctQ"/>
</dbReference>
<keyword evidence="5 7" id="KW-1133">Transmembrane helix</keyword>
<keyword evidence="2 7" id="KW-0813">Transport</keyword>
<dbReference type="Proteomes" id="UP000773614">
    <property type="component" value="Unassembled WGS sequence"/>
</dbReference>
<comment type="function">
    <text evidence="7">Part of the tripartite ATP-independent periplasmic (TRAP) transport system.</text>
</comment>
<feature type="domain" description="Tripartite ATP-independent periplasmic transporters DctQ component" evidence="8">
    <location>
        <begin position="21"/>
        <end position="148"/>
    </location>
</feature>
<feature type="transmembrane region" description="Helical" evidence="7">
    <location>
        <begin position="127"/>
        <end position="147"/>
    </location>
</feature>
<evidence type="ECO:0000259" key="8">
    <source>
        <dbReference type="Pfam" id="PF04290"/>
    </source>
</evidence>
<evidence type="ECO:0000256" key="3">
    <source>
        <dbReference type="ARBA" id="ARBA00022475"/>
    </source>
</evidence>
<dbReference type="GO" id="GO:0022857">
    <property type="term" value="F:transmembrane transporter activity"/>
    <property type="evidence" value="ECO:0007669"/>
    <property type="project" value="UniProtKB-UniRule"/>
</dbReference>
<dbReference type="RefSeq" id="WP_161139243.1">
    <property type="nucleotide sequence ID" value="NZ_SPKJ01000007.1"/>
</dbReference>
<feature type="transmembrane region" description="Helical" evidence="7">
    <location>
        <begin position="36"/>
        <end position="57"/>
    </location>
</feature>
<dbReference type="Pfam" id="PF04290">
    <property type="entry name" value="DctQ"/>
    <property type="match status" value="1"/>
</dbReference>
<keyword evidence="4 7" id="KW-0812">Transmembrane</keyword>
<evidence type="ECO:0000256" key="2">
    <source>
        <dbReference type="ARBA" id="ARBA00022448"/>
    </source>
</evidence>